<protein>
    <submittedName>
        <fullName evidence="2">TadE-like protein</fullName>
    </submittedName>
</protein>
<sequence>MRRRGQGLVEFALALPLLLFLAMAIADFGRILLIYAELGGGVREALRYAIVQAPTSSMTKAQWSSFCYEALLDRLKATLVLTPKQALVPQSTYFVYFESFRYDTGQFQPAVECASVDKKFVLKREDRVVIDARVTVSPVTPMIQALLPQVTIRYRAGRTLFPPDGVYFGPSQLPSP</sequence>
<dbReference type="AlphaFoldDB" id="A0A212PVY8"/>
<gene>
    <name evidence="2" type="ORF">SAMN02746019_00021140</name>
</gene>
<proteinExistence type="predicted"/>
<dbReference type="Pfam" id="PF07811">
    <property type="entry name" value="TadE"/>
    <property type="match status" value="1"/>
</dbReference>
<dbReference type="InterPro" id="IPR012495">
    <property type="entry name" value="TadE-like_dom"/>
</dbReference>
<accession>A0A212PVY8</accession>
<evidence type="ECO:0000313" key="3">
    <source>
        <dbReference type="Proteomes" id="UP000197025"/>
    </source>
</evidence>
<feature type="domain" description="TadE-like" evidence="1">
    <location>
        <begin position="5"/>
        <end position="47"/>
    </location>
</feature>
<reference evidence="3" key="1">
    <citation type="submission" date="2017-06" db="EMBL/GenBank/DDBJ databases">
        <authorList>
            <person name="Varghese N."/>
            <person name="Submissions S."/>
        </authorList>
    </citation>
    <scope>NUCLEOTIDE SEQUENCE [LARGE SCALE GENOMIC DNA]</scope>
    <source>
        <strain evidence="3">JAD2</strain>
    </source>
</reference>
<keyword evidence="3" id="KW-1185">Reference proteome</keyword>
<dbReference type="RefSeq" id="WP_200808006.1">
    <property type="nucleotide sequence ID" value="NZ_FYEK01000003.1"/>
</dbReference>
<dbReference type="Proteomes" id="UP000197025">
    <property type="component" value="Unassembled WGS sequence"/>
</dbReference>
<organism evidence="2 3">
    <name type="scientific">Thermoflexus hugenholtzii JAD2</name>
    <dbReference type="NCBI Taxonomy" id="877466"/>
    <lineage>
        <taxon>Bacteria</taxon>
        <taxon>Bacillati</taxon>
        <taxon>Chloroflexota</taxon>
        <taxon>Thermoflexia</taxon>
        <taxon>Thermoflexales</taxon>
        <taxon>Thermoflexaceae</taxon>
        <taxon>Thermoflexus</taxon>
    </lineage>
</organism>
<dbReference type="EMBL" id="FYEK01000003">
    <property type="protein sequence ID" value="SNB51159.1"/>
    <property type="molecule type" value="Genomic_DNA"/>
</dbReference>
<name>A0A212PVY8_9CHLR</name>
<evidence type="ECO:0000259" key="1">
    <source>
        <dbReference type="Pfam" id="PF07811"/>
    </source>
</evidence>
<dbReference type="InParanoid" id="A0A212PVY8"/>
<evidence type="ECO:0000313" key="2">
    <source>
        <dbReference type="EMBL" id="SNB51159.1"/>
    </source>
</evidence>